<sequence length="330" mass="35806">MPVCRFHKYWRILCLLSRDTILSSSTGKPFQDPFLKSLISSQATCFARFISVMAPINDDSSVSSESKEQDHPAQVDLAVKEPQRTTVATRLKQHLIGHVEVNLLAETELLILTFCTGMQDATTFPDYHCFASNQTGNTVMLAMAILLPDLTGKLFKTENIGVALGFFLAAGWITGQLGHIIGPRSRLWIVFCNLIQTILVFIAAAIQYAYGIELEGTKTMVVIGLLAFAAGSQVVLSRALAITEISTAMATAAWVDLLIDPRLFAAKNRPRNRRASFLAALVAGAFFGAGIYRGIGPATSVLFSAVGKLIVTLMFLLNKAEKAPKPIGIV</sequence>
<dbReference type="RefSeq" id="XP_016255583.1">
    <property type="nucleotide sequence ID" value="XM_016388655.1"/>
</dbReference>
<dbReference type="InterPro" id="IPR010699">
    <property type="entry name" value="DUF1275"/>
</dbReference>
<keyword evidence="1" id="KW-0812">Transmembrane</keyword>
<feature type="transmembrane region" description="Helical" evidence="1">
    <location>
        <begin position="301"/>
        <end position="317"/>
    </location>
</feature>
<dbReference type="EMBL" id="KN847040">
    <property type="protein sequence ID" value="KIW35367.1"/>
    <property type="molecule type" value="Genomic_DNA"/>
</dbReference>
<feature type="transmembrane region" description="Helical" evidence="1">
    <location>
        <begin position="187"/>
        <end position="209"/>
    </location>
</feature>
<dbReference type="GeneID" id="27341259"/>
<accession>A0A0D2BCX7</accession>
<gene>
    <name evidence="2" type="ORF">PV07_02065</name>
</gene>
<keyword evidence="3" id="KW-1185">Reference proteome</keyword>
<proteinExistence type="predicted"/>
<protein>
    <recommendedName>
        <fullName evidence="4">DUF1275 domain protein</fullName>
    </recommendedName>
</protein>
<organism evidence="2 3">
    <name type="scientific">Cladophialophora immunda</name>
    <dbReference type="NCBI Taxonomy" id="569365"/>
    <lineage>
        <taxon>Eukaryota</taxon>
        <taxon>Fungi</taxon>
        <taxon>Dikarya</taxon>
        <taxon>Ascomycota</taxon>
        <taxon>Pezizomycotina</taxon>
        <taxon>Eurotiomycetes</taxon>
        <taxon>Chaetothyriomycetidae</taxon>
        <taxon>Chaetothyriales</taxon>
        <taxon>Herpotrichiellaceae</taxon>
        <taxon>Cladophialophora</taxon>
    </lineage>
</organism>
<feature type="transmembrane region" description="Helical" evidence="1">
    <location>
        <begin position="160"/>
        <end position="181"/>
    </location>
</feature>
<dbReference type="OrthoDB" id="2563500at2759"/>
<dbReference type="Proteomes" id="UP000054466">
    <property type="component" value="Unassembled WGS sequence"/>
</dbReference>
<evidence type="ECO:0000256" key="1">
    <source>
        <dbReference type="SAM" id="Phobius"/>
    </source>
</evidence>
<keyword evidence="1" id="KW-1133">Transmembrane helix</keyword>
<dbReference type="HOGENOM" id="CLU_061825_1_2_1"/>
<feature type="transmembrane region" description="Helical" evidence="1">
    <location>
        <begin position="221"/>
        <end position="241"/>
    </location>
</feature>
<dbReference type="VEuPathDB" id="FungiDB:PV07_02065"/>
<evidence type="ECO:0000313" key="2">
    <source>
        <dbReference type="EMBL" id="KIW35367.1"/>
    </source>
</evidence>
<keyword evidence="1" id="KW-0472">Membrane</keyword>
<evidence type="ECO:0000313" key="3">
    <source>
        <dbReference type="Proteomes" id="UP000054466"/>
    </source>
</evidence>
<dbReference type="PANTHER" id="PTHR37488:SF2">
    <property type="entry name" value="DUF1275 DOMAIN-CONTAINING PROTEIN"/>
    <property type="match status" value="1"/>
</dbReference>
<reference evidence="2 3" key="1">
    <citation type="submission" date="2015-01" db="EMBL/GenBank/DDBJ databases">
        <title>The Genome Sequence of Cladophialophora immunda CBS83496.</title>
        <authorList>
            <consortium name="The Broad Institute Genomics Platform"/>
            <person name="Cuomo C."/>
            <person name="de Hoog S."/>
            <person name="Gorbushina A."/>
            <person name="Stielow B."/>
            <person name="Teixiera M."/>
            <person name="Abouelleil A."/>
            <person name="Chapman S.B."/>
            <person name="Priest M."/>
            <person name="Young S.K."/>
            <person name="Wortman J."/>
            <person name="Nusbaum C."/>
            <person name="Birren B."/>
        </authorList>
    </citation>
    <scope>NUCLEOTIDE SEQUENCE [LARGE SCALE GENOMIC DNA]</scope>
    <source>
        <strain evidence="2 3">CBS 83496</strain>
    </source>
</reference>
<evidence type="ECO:0008006" key="4">
    <source>
        <dbReference type="Google" id="ProtNLM"/>
    </source>
</evidence>
<dbReference type="AlphaFoldDB" id="A0A0D2BCX7"/>
<name>A0A0D2BCX7_9EURO</name>
<dbReference type="STRING" id="569365.A0A0D2BCX7"/>
<dbReference type="PANTHER" id="PTHR37488">
    <property type="entry name" value="DUF1275 DOMAIN-CONTAINING PROTEIN"/>
    <property type="match status" value="1"/>
</dbReference>
<feature type="transmembrane region" description="Helical" evidence="1">
    <location>
        <begin position="277"/>
        <end position="295"/>
    </location>
</feature>
<dbReference type="Pfam" id="PF06912">
    <property type="entry name" value="DUF1275"/>
    <property type="match status" value="1"/>
</dbReference>